<accession>A6J5A9</accession>
<evidence type="ECO:0000313" key="3">
    <source>
        <dbReference type="Proteomes" id="UP000234681"/>
    </source>
</evidence>
<feature type="compositionally biased region" description="Polar residues" evidence="1">
    <location>
        <begin position="1"/>
        <end position="14"/>
    </location>
</feature>
<reference evidence="3" key="1">
    <citation type="submission" date="2005-09" db="EMBL/GenBank/DDBJ databases">
        <authorList>
            <person name="Mural R.J."/>
            <person name="Li P.W."/>
            <person name="Adams M.D."/>
            <person name="Amanatides P.G."/>
            <person name="Baden-Tillson H."/>
            <person name="Barnstead M."/>
            <person name="Chin S.H."/>
            <person name="Dew I."/>
            <person name="Evans C.A."/>
            <person name="Ferriera S."/>
            <person name="Flanigan M."/>
            <person name="Fosler C."/>
            <person name="Glodek A."/>
            <person name="Gu Z."/>
            <person name="Holt R.A."/>
            <person name="Jennings D."/>
            <person name="Kraft C.L."/>
            <person name="Lu F."/>
            <person name="Nguyen T."/>
            <person name="Nusskern D.R."/>
            <person name="Pfannkoch C.M."/>
            <person name="Sitter C."/>
            <person name="Sutton G.G."/>
            <person name="Venter J.C."/>
            <person name="Wang Z."/>
            <person name="Woodage T."/>
            <person name="Zheng X.H."/>
            <person name="Zhong F."/>
        </authorList>
    </citation>
    <scope>NUCLEOTIDE SEQUENCE [LARGE SCALE GENOMIC DNA]</scope>
    <source>
        <strain>BN</strain>
        <strain evidence="3">Sprague-Dawley</strain>
    </source>
</reference>
<protein>
    <submittedName>
        <fullName evidence="2">RCG63284</fullName>
    </submittedName>
</protein>
<evidence type="ECO:0000256" key="1">
    <source>
        <dbReference type="SAM" id="MobiDB-lite"/>
    </source>
</evidence>
<sequence length="33" mass="3630">MSQARQATPRSWTAQMGDFFPPPSFLKGSELGC</sequence>
<dbReference type="Proteomes" id="UP000234681">
    <property type="component" value="Chromosome 8"/>
</dbReference>
<evidence type="ECO:0000313" key="2">
    <source>
        <dbReference type="EMBL" id="EDL95782.1"/>
    </source>
</evidence>
<proteinExistence type="predicted"/>
<dbReference type="EMBL" id="CH473975">
    <property type="protein sequence ID" value="EDL95782.1"/>
    <property type="molecule type" value="Genomic_DNA"/>
</dbReference>
<name>A6J5A9_RAT</name>
<gene>
    <name evidence="2" type="ORF">rCG_63284</name>
</gene>
<organism evidence="2 3">
    <name type="scientific">Rattus norvegicus</name>
    <name type="common">Rat</name>
    <dbReference type="NCBI Taxonomy" id="10116"/>
    <lineage>
        <taxon>Eukaryota</taxon>
        <taxon>Metazoa</taxon>
        <taxon>Chordata</taxon>
        <taxon>Craniata</taxon>
        <taxon>Vertebrata</taxon>
        <taxon>Euteleostomi</taxon>
        <taxon>Mammalia</taxon>
        <taxon>Eutheria</taxon>
        <taxon>Euarchontoglires</taxon>
        <taxon>Glires</taxon>
        <taxon>Rodentia</taxon>
        <taxon>Myomorpha</taxon>
        <taxon>Muroidea</taxon>
        <taxon>Muridae</taxon>
        <taxon>Murinae</taxon>
        <taxon>Rattus</taxon>
    </lineage>
</organism>
<dbReference type="AlphaFoldDB" id="A6J5A9"/>
<feature type="region of interest" description="Disordered" evidence="1">
    <location>
        <begin position="1"/>
        <end position="33"/>
    </location>
</feature>